<gene>
    <name evidence="1" type="ORF">DFJ69_5869</name>
</gene>
<evidence type="ECO:0000313" key="2">
    <source>
        <dbReference type="Proteomes" id="UP000256661"/>
    </source>
</evidence>
<dbReference type="AlphaFoldDB" id="A0A3D9SWM5"/>
<sequence length="92" mass="10355">MTVPAYHRDRILEFAAALTEDKSDPEAVKANAAPILRWLGEAADESDQDARYMALGRHWSNAYFATPSRLWPSEDSARFLASAEQYYAFLTA</sequence>
<dbReference type="EMBL" id="QTTT01000001">
    <property type="protein sequence ID" value="REF00337.1"/>
    <property type="molecule type" value="Genomic_DNA"/>
</dbReference>
<accession>A0A3D9SWM5</accession>
<evidence type="ECO:0000313" key="1">
    <source>
        <dbReference type="EMBL" id="REF00337.1"/>
    </source>
</evidence>
<proteinExistence type="predicted"/>
<protein>
    <submittedName>
        <fullName evidence="1">Uncharacterized protein</fullName>
    </submittedName>
</protein>
<reference evidence="1 2" key="1">
    <citation type="submission" date="2018-08" db="EMBL/GenBank/DDBJ databases">
        <title>Sequencing the genomes of 1000 actinobacteria strains.</title>
        <authorList>
            <person name="Klenk H.-P."/>
        </authorList>
    </citation>
    <scope>NUCLEOTIDE SEQUENCE [LARGE SCALE GENOMIC DNA]</scope>
    <source>
        <strain evidence="1 2">DSM 43927</strain>
    </source>
</reference>
<keyword evidence="2" id="KW-1185">Reference proteome</keyword>
<name>A0A3D9SWM5_9ACTN</name>
<dbReference type="Proteomes" id="UP000256661">
    <property type="component" value="Unassembled WGS sequence"/>
</dbReference>
<comment type="caution">
    <text evidence="1">The sequence shown here is derived from an EMBL/GenBank/DDBJ whole genome shotgun (WGS) entry which is preliminary data.</text>
</comment>
<organism evidence="1 2">
    <name type="scientific">Thermomonospora umbrina</name>
    <dbReference type="NCBI Taxonomy" id="111806"/>
    <lineage>
        <taxon>Bacteria</taxon>
        <taxon>Bacillati</taxon>
        <taxon>Actinomycetota</taxon>
        <taxon>Actinomycetes</taxon>
        <taxon>Streptosporangiales</taxon>
        <taxon>Thermomonosporaceae</taxon>
        <taxon>Thermomonospora</taxon>
    </lineage>
</organism>